<keyword evidence="1" id="KW-0812">Transmembrane</keyword>
<keyword evidence="3" id="KW-1185">Reference proteome</keyword>
<sequence length="212" mass="22460">IRPISKTVDIFVTGLEAASLSLFASNFGLKSSTGSRNANEGISFISSIVSSFFSTSLLFNSIWCMMFSLVENIWKRTASHIFVALGASLVWFSSVRASGASLAFSSPISGNLGSSCSTTMCFLSRDQPLNLDFIPFGFCMALRSGSAAADFCSAVWTLSLPKSFLTDFKGSWSSPLGRGFSTFCFSGAFTTAVGGLTFGVSRITVLSCFAAT</sequence>
<protein>
    <submittedName>
        <fullName evidence="2">Uncharacterized protein</fullName>
    </submittedName>
</protein>
<dbReference type="Proteomes" id="UP000694389">
    <property type="component" value="Unassembled WGS sequence"/>
</dbReference>
<feature type="transmembrane region" description="Helical" evidence="1">
    <location>
        <begin position="7"/>
        <end position="29"/>
    </location>
</feature>
<reference evidence="2" key="2">
    <citation type="submission" date="2025-09" db="UniProtKB">
        <authorList>
            <consortium name="Ensembl"/>
        </authorList>
    </citation>
    <scope>IDENTIFICATION</scope>
</reference>
<dbReference type="GeneTree" id="ENSGT00940000177178"/>
<proteinExistence type="predicted"/>
<evidence type="ECO:0000256" key="1">
    <source>
        <dbReference type="SAM" id="Phobius"/>
    </source>
</evidence>
<evidence type="ECO:0000313" key="2">
    <source>
        <dbReference type="Ensembl" id="ENSDLAP00005041781.1"/>
    </source>
</evidence>
<accession>A0A8C4HG42</accession>
<feature type="transmembrane region" description="Helical" evidence="1">
    <location>
        <begin position="41"/>
        <end position="69"/>
    </location>
</feature>
<feature type="transmembrane region" description="Helical" evidence="1">
    <location>
        <begin position="81"/>
        <end position="104"/>
    </location>
</feature>
<dbReference type="Ensembl" id="ENSDLAT00005044612.2">
    <property type="protein sequence ID" value="ENSDLAP00005041781.1"/>
    <property type="gene ID" value="ENSDLAG00005018661.2"/>
</dbReference>
<evidence type="ECO:0000313" key="3">
    <source>
        <dbReference type="Proteomes" id="UP000694389"/>
    </source>
</evidence>
<organism evidence="2 3">
    <name type="scientific">Dicentrarchus labrax</name>
    <name type="common">European seabass</name>
    <name type="synonym">Morone labrax</name>
    <dbReference type="NCBI Taxonomy" id="13489"/>
    <lineage>
        <taxon>Eukaryota</taxon>
        <taxon>Metazoa</taxon>
        <taxon>Chordata</taxon>
        <taxon>Craniata</taxon>
        <taxon>Vertebrata</taxon>
        <taxon>Euteleostomi</taxon>
        <taxon>Actinopterygii</taxon>
        <taxon>Neopterygii</taxon>
        <taxon>Teleostei</taxon>
        <taxon>Neoteleostei</taxon>
        <taxon>Acanthomorphata</taxon>
        <taxon>Eupercaria</taxon>
        <taxon>Moronidae</taxon>
        <taxon>Dicentrarchus</taxon>
    </lineage>
</organism>
<reference evidence="2" key="1">
    <citation type="submission" date="2025-08" db="UniProtKB">
        <authorList>
            <consortium name="Ensembl"/>
        </authorList>
    </citation>
    <scope>IDENTIFICATION</scope>
</reference>
<name>A0A8C4HG42_DICLA</name>
<dbReference type="AlphaFoldDB" id="A0A8C4HG42"/>
<keyword evidence="1" id="KW-0472">Membrane</keyword>
<keyword evidence="1" id="KW-1133">Transmembrane helix</keyword>